<evidence type="ECO:0000313" key="6">
    <source>
        <dbReference type="Proteomes" id="UP001152797"/>
    </source>
</evidence>
<reference evidence="5 6" key="2">
    <citation type="submission" date="2024-05" db="EMBL/GenBank/DDBJ databases">
        <authorList>
            <person name="Chen Y."/>
            <person name="Shah S."/>
            <person name="Dougan E. K."/>
            <person name="Thang M."/>
            <person name="Chan C."/>
        </authorList>
    </citation>
    <scope>NUCLEOTIDE SEQUENCE [LARGE SCALE GENOMIC DNA]</scope>
</reference>
<feature type="region of interest" description="Disordered" evidence="2">
    <location>
        <begin position="923"/>
        <end position="942"/>
    </location>
</feature>
<dbReference type="InterPro" id="IPR001584">
    <property type="entry name" value="Integrase_cat-core"/>
</dbReference>
<feature type="region of interest" description="Disordered" evidence="2">
    <location>
        <begin position="858"/>
        <end position="914"/>
    </location>
</feature>
<proteinExistence type="predicted"/>
<sequence length="1220" mass="137987">MTLKEWGQLKFPEGKWRHKSFFQAYQEDPKYGKFMKEHRKLVSAWALSFQAYVEAMDRMQEDCSKAFYQEYARQWAKAEMSKMYPKAEIEKSQGPEWELLTGGVTSRPMSTMSSPSQKRPMEEEQSQMAIEVQQKEEMITRMAILQREMDKIKADLEGTFQKFGSDLLEIYCEEHSQITEQACKLGLKARRFTFSDGDLSTPEGQAALWKVLEEERPREVWMAPECKYWGNFSRRNMGRSKSTEQMISEGRKKQRVHLKLCNDVYWYQMDLSGNNFLRKRTHVYTSSKIFHDAFDHRLCPGHHKHAPIAGKIYHLGRWISLSEYAARYTSGFGRNVARYVSCRFDEKPLVLDELHVCDVDEAFVAGVVKRKRVSAAAVPESLEEPVSAEVKRPRYHCKQTPAGDHGCAAGEYWDGIFKKIETMVPRVGKRVLDDDGVLAQIQKGAPNLKVQRVEACRGTERLRLPGADADPETIPLRLTVVKDRIAGQSMVLGPAEEWAALPKRQQIRKGQSAKMSLTIFGSFPKSGELETMGSDKEAGTGDDGEDVVVVSKDPPKNVPVHGPGYMLLNGDEKAQIRRLHHNLGHPHPQKFAWFLKERHAEPHLVQGALDYQCDSCAETKAGPDSTRPGTIHENLGFNQVIGMDTAVWTNSVGKNFQFSHIIDEGTLFHVGSHVVSADTDSQIRVFEKCWMLWAGTPQVVYVDPGTEYTAEAWQDRMQRHDIHVKVSATFRASLERRSSARRAFIEADNSSSLRRALLRRTRPMRGPFEIGDLVLYWRRRGANLRRDRGRWYGPASVVAVEGSKNVWLNHAGKLVRTSPEQLRAASFREWKQAKELLTESGPGNSDLQRALNDGSFIDVDGEDFPDWEAETEGYDPSIGEPEGELSVQPPGTPNGELSNQSEPPQGVEQSENELPDYVRVPVPESVSESDGDASQAGVNLEPTDDLLFGDDITMSADDRCCQFWEIEIPVENHEEHALFCAGSADESVLLVTGAKKKRVEVRLSDLSSADQQRMAVAKHKEIGAWLKHGTVRKASKGKIPEEAIMRCRWLLTWKSASPEDHPKDVSEGRKAKARSIVVGYEDPGVGVVQNDSPTLTKDGRQMVVQQVSSHGWELVSFDVSTAFLQGEGDGRLLGLYPTPELTEALGFQQWDDGSVEYDQIDYIEKIRPIEIPKQRRKEKYAHQGGLIFVTTPELLENKRSVVAPEFWIVLLILEPWGWRE</sequence>
<evidence type="ECO:0000313" key="4">
    <source>
        <dbReference type="EMBL" id="CAI3999054.1"/>
    </source>
</evidence>
<protein>
    <submittedName>
        <fullName evidence="5">Copia protein</fullName>
    </submittedName>
</protein>
<dbReference type="PROSITE" id="PS50994">
    <property type="entry name" value="INTEGRASE"/>
    <property type="match status" value="1"/>
</dbReference>
<dbReference type="EMBL" id="CAMXCT020002576">
    <property type="protein sequence ID" value="CAL1152429.1"/>
    <property type="molecule type" value="Genomic_DNA"/>
</dbReference>
<accession>A0A9P1CWJ9</accession>
<organism evidence="4">
    <name type="scientific">Cladocopium goreaui</name>
    <dbReference type="NCBI Taxonomy" id="2562237"/>
    <lineage>
        <taxon>Eukaryota</taxon>
        <taxon>Sar</taxon>
        <taxon>Alveolata</taxon>
        <taxon>Dinophyceae</taxon>
        <taxon>Suessiales</taxon>
        <taxon>Symbiodiniaceae</taxon>
        <taxon>Cladocopium</taxon>
    </lineage>
</organism>
<dbReference type="EMBL" id="CAMXCT030002576">
    <property type="protein sequence ID" value="CAL4786366.1"/>
    <property type="molecule type" value="Genomic_DNA"/>
</dbReference>
<evidence type="ECO:0000256" key="2">
    <source>
        <dbReference type="SAM" id="MobiDB-lite"/>
    </source>
</evidence>
<name>A0A9P1CWJ9_9DINO</name>
<evidence type="ECO:0000256" key="1">
    <source>
        <dbReference type="SAM" id="Coils"/>
    </source>
</evidence>
<gene>
    <name evidence="4" type="ORF">C1SCF055_LOCUS25304</name>
</gene>
<dbReference type="GO" id="GO:0015074">
    <property type="term" value="P:DNA integration"/>
    <property type="evidence" value="ECO:0007669"/>
    <property type="project" value="InterPro"/>
</dbReference>
<keyword evidence="1" id="KW-0175">Coiled coil</keyword>
<keyword evidence="6" id="KW-1185">Reference proteome</keyword>
<dbReference type="Proteomes" id="UP001152797">
    <property type="component" value="Unassembled WGS sequence"/>
</dbReference>
<dbReference type="EMBL" id="CAMXCT010002576">
    <property type="protein sequence ID" value="CAI3999054.1"/>
    <property type="molecule type" value="Genomic_DNA"/>
</dbReference>
<reference evidence="4" key="1">
    <citation type="submission" date="2022-10" db="EMBL/GenBank/DDBJ databases">
        <authorList>
            <person name="Chen Y."/>
            <person name="Dougan E. K."/>
            <person name="Chan C."/>
            <person name="Rhodes N."/>
            <person name="Thang M."/>
        </authorList>
    </citation>
    <scope>NUCLEOTIDE SEQUENCE</scope>
</reference>
<dbReference type="InterPro" id="IPR036397">
    <property type="entry name" value="RNaseH_sf"/>
</dbReference>
<dbReference type="SUPFAM" id="SSF53098">
    <property type="entry name" value="Ribonuclease H-like"/>
    <property type="match status" value="1"/>
</dbReference>
<evidence type="ECO:0000259" key="3">
    <source>
        <dbReference type="PROSITE" id="PS50994"/>
    </source>
</evidence>
<feature type="domain" description="Integrase catalytic" evidence="3">
    <location>
        <begin position="624"/>
        <end position="802"/>
    </location>
</feature>
<dbReference type="InterPro" id="IPR012337">
    <property type="entry name" value="RNaseH-like_sf"/>
</dbReference>
<evidence type="ECO:0000313" key="5">
    <source>
        <dbReference type="EMBL" id="CAL4786366.1"/>
    </source>
</evidence>
<comment type="caution">
    <text evidence="4">The sequence shown here is derived from an EMBL/GenBank/DDBJ whole genome shotgun (WGS) entry which is preliminary data.</text>
</comment>
<dbReference type="Gene3D" id="3.30.420.10">
    <property type="entry name" value="Ribonuclease H-like superfamily/Ribonuclease H"/>
    <property type="match status" value="1"/>
</dbReference>
<dbReference type="GO" id="GO:0003676">
    <property type="term" value="F:nucleic acid binding"/>
    <property type="evidence" value="ECO:0007669"/>
    <property type="project" value="InterPro"/>
</dbReference>
<feature type="coiled-coil region" evidence="1">
    <location>
        <begin position="135"/>
        <end position="162"/>
    </location>
</feature>
<feature type="compositionally biased region" description="Polar residues" evidence="2">
    <location>
        <begin position="895"/>
        <end position="909"/>
    </location>
</feature>
<dbReference type="AlphaFoldDB" id="A0A9P1CWJ9"/>
<feature type="compositionally biased region" description="Acidic residues" evidence="2">
    <location>
        <begin position="859"/>
        <end position="873"/>
    </location>
</feature>